<proteinExistence type="predicted"/>
<feature type="non-terminal residue" evidence="1">
    <location>
        <position position="80"/>
    </location>
</feature>
<accession>X0URH9</accession>
<sequence length="80" mass="9306">MRFARCRARCERLLTRSLPKAVELLKERPATPNALREFKKVTPTPQAHQHVTLAHEFDVTVLLFGQSHDHFFVFRTVFGC</sequence>
<evidence type="ECO:0000313" key="1">
    <source>
        <dbReference type="EMBL" id="GAG08315.1"/>
    </source>
</evidence>
<dbReference type="AlphaFoldDB" id="X0URH9"/>
<comment type="caution">
    <text evidence="1">The sequence shown here is derived from an EMBL/GenBank/DDBJ whole genome shotgun (WGS) entry which is preliminary data.</text>
</comment>
<protein>
    <submittedName>
        <fullName evidence="1">Uncharacterized protein</fullName>
    </submittedName>
</protein>
<organism evidence="1">
    <name type="scientific">marine sediment metagenome</name>
    <dbReference type="NCBI Taxonomy" id="412755"/>
    <lineage>
        <taxon>unclassified sequences</taxon>
        <taxon>metagenomes</taxon>
        <taxon>ecological metagenomes</taxon>
    </lineage>
</organism>
<reference evidence="1" key="1">
    <citation type="journal article" date="2014" name="Front. Microbiol.">
        <title>High frequency of phylogenetically diverse reductive dehalogenase-homologous genes in deep subseafloor sedimentary metagenomes.</title>
        <authorList>
            <person name="Kawai M."/>
            <person name="Futagami T."/>
            <person name="Toyoda A."/>
            <person name="Takaki Y."/>
            <person name="Nishi S."/>
            <person name="Hori S."/>
            <person name="Arai W."/>
            <person name="Tsubouchi T."/>
            <person name="Morono Y."/>
            <person name="Uchiyama I."/>
            <person name="Ito T."/>
            <person name="Fujiyama A."/>
            <person name="Inagaki F."/>
            <person name="Takami H."/>
        </authorList>
    </citation>
    <scope>NUCLEOTIDE SEQUENCE</scope>
    <source>
        <strain evidence="1">Expedition CK06-06</strain>
    </source>
</reference>
<name>X0URH9_9ZZZZ</name>
<dbReference type="EMBL" id="BARS01024475">
    <property type="protein sequence ID" value="GAG08315.1"/>
    <property type="molecule type" value="Genomic_DNA"/>
</dbReference>
<gene>
    <name evidence="1" type="ORF">S01H1_38845</name>
</gene>